<dbReference type="PANTHER" id="PTHR11786">
    <property type="entry name" value="N-HYDROXYARYLAMINE O-ACETYLTRANSFERASE"/>
    <property type="match status" value="1"/>
</dbReference>
<proteinExistence type="inferred from homology"/>
<accession>A0A3G4ZUY2</accession>
<evidence type="ECO:0000256" key="1">
    <source>
        <dbReference type="ARBA" id="ARBA00006547"/>
    </source>
</evidence>
<name>A0A3G4ZUY2_9VIRU</name>
<organism evidence="2">
    <name type="scientific">Edafosvirus sp</name>
    <dbReference type="NCBI Taxonomy" id="2487765"/>
    <lineage>
        <taxon>Viruses</taxon>
        <taxon>Varidnaviria</taxon>
        <taxon>Bamfordvirae</taxon>
        <taxon>Nucleocytoviricota</taxon>
        <taxon>Megaviricetes</taxon>
        <taxon>Imitervirales</taxon>
        <taxon>Mimiviridae</taxon>
        <taxon>Klosneuvirinae</taxon>
    </lineage>
</organism>
<dbReference type="Gene3D" id="3.30.2140.20">
    <property type="match status" value="1"/>
</dbReference>
<dbReference type="InterPro" id="IPR053710">
    <property type="entry name" value="Arylamine_NAT_domain_sf"/>
</dbReference>
<dbReference type="SUPFAM" id="SSF54001">
    <property type="entry name" value="Cysteine proteinases"/>
    <property type="match status" value="1"/>
</dbReference>
<evidence type="ECO:0008006" key="3">
    <source>
        <dbReference type="Google" id="ProtNLM"/>
    </source>
</evidence>
<gene>
    <name evidence="2" type="ORF">Edafosvirus1_132</name>
</gene>
<comment type="similarity">
    <text evidence="1">Belongs to the arylamine N-acetyltransferase family.</text>
</comment>
<reference evidence="2" key="1">
    <citation type="submission" date="2018-10" db="EMBL/GenBank/DDBJ databases">
        <title>Hidden diversity of soil giant viruses.</title>
        <authorList>
            <person name="Schulz F."/>
            <person name="Alteio L."/>
            <person name="Goudeau D."/>
            <person name="Ryan E.M."/>
            <person name="Malmstrom R.R."/>
            <person name="Blanchard J."/>
            <person name="Woyke T."/>
        </authorList>
    </citation>
    <scope>NUCLEOTIDE SEQUENCE</scope>
    <source>
        <strain evidence="2">EDV1</strain>
    </source>
</reference>
<evidence type="ECO:0000313" key="2">
    <source>
        <dbReference type="EMBL" id="AYV77801.1"/>
    </source>
</evidence>
<sequence>MISGKYFQMLMKSVLKSDCQLTVLKKTMMNHISNFKLSNSSYFEINKPLRFDHHATISKVMTERKGLCIELNYTYSRFLLQNGFGNMYFVNCQKLDLLGKRYYSLFHNGLVVGINNNKYYVDVGLGDYFIEPKLMDKNNYVNNNFFVRDNNKEILKVIDKPITMDEINDNYVMFFDYKEKDFPFCNRLYERIFDTRIMKYSFPKE</sequence>
<protein>
    <recommendedName>
        <fullName evidence="3">Acetyltransferase</fullName>
    </recommendedName>
</protein>
<dbReference type="InterPro" id="IPR001447">
    <property type="entry name" value="Arylamine_N-AcTrfase"/>
</dbReference>
<dbReference type="PANTHER" id="PTHR11786:SF0">
    <property type="entry name" value="ARYLAMINE N-ACETYLTRANSFERASE 4-RELATED"/>
    <property type="match status" value="1"/>
</dbReference>
<dbReference type="EMBL" id="MK072066">
    <property type="protein sequence ID" value="AYV77801.1"/>
    <property type="molecule type" value="Genomic_DNA"/>
</dbReference>
<dbReference type="GO" id="GO:0016407">
    <property type="term" value="F:acetyltransferase activity"/>
    <property type="evidence" value="ECO:0007669"/>
    <property type="project" value="InterPro"/>
</dbReference>
<dbReference type="InterPro" id="IPR038765">
    <property type="entry name" value="Papain-like_cys_pep_sf"/>
</dbReference>
<dbReference type="Pfam" id="PF00797">
    <property type="entry name" value="Acetyltransf_2"/>
    <property type="match status" value="1"/>
</dbReference>